<dbReference type="Proteomes" id="UP001497700">
    <property type="component" value="Unassembled WGS sequence"/>
</dbReference>
<sequence length="282" mass="30761">MDEWGLGDPDPPTNQAGGDFAPAEPIDHYEAEYPPLPPASEEPVLQHAVLGTMQQLGQTLDSHNGQTTATVNQLRRRVSELEKQVANPQAFATSFYKEQLEELANLHKHQVADLKSLHKDQTNDLKSMHENQTAELKSLHQTQVADLTTLLKQQGAHLVVASRENPTLTGSPHNSASLEDVKTNESPPVARLPPVSRYPRPHHPADLVRLRNRQASPATSREDRAPDLGDQAVVPETTGARVRGGGAGLRHEERITMLGGGSGRRPLRGGFLAGLRHAQVDL</sequence>
<evidence type="ECO:0000313" key="2">
    <source>
        <dbReference type="Proteomes" id="UP001497700"/>
    </source>
</evidence>
<proteinExistence type="predicted"/>
<comment type="caution">
    <text evidence="1">The sequence shown here is derived from an EMBL/GenBank/DDBJ whole genome shotgun (WGS) entry which is preliminary data.</text>
</comment>
<accession>A0ACB9ZCF9</accession>
<keyword evidence="2" id="KW-1185">Reference proteome</keyword>
<protein>
    <submittedName>
        <fullName evidence="1">Uncharacterized protein</fullName>
    </submittedName>
</protein>
<gene>
    <name evidence="1" type="ORF">F4820DRAFT_444358</name>
</gene>
<evidence type="ECO:0000313" key="1">
    <source>
        <dbReference type="EMBL" id="KAI4869236.1"/>
    </source>
</evidence>
<reference evidence="1 2" key="1">
    <citation type="journal article" date="2022" name="New Phytol.">
        <title>Ecological generalism drives hyperdiversity of secondary metabolite gene clusters in xylarialean endophytes.</title>
        <authorList>
            <person name="Franco M.E.E."/>
            <person name="Wisecaver J.H."/>
            <person name="Arnold A.E."/>
            <person name="Ju Y.M."/>
            <person name="Slot J.C."/>
            <person name="Ahrendt S."/>
            <person name="Moore L.P."/>
            <person name="Eastman K.E."/>
            <person name="Scott K."/>
            <person name="Konkel Z."/>
            <person name="Mondo S.J."/>
            <person name="Kuo A."/>
            <person name="Hayes R.D."/>
            <person name="Haridas S."/>
            <person name="Andreopoulos B."/>
            <person name="Riley R."/>
            <person name="LaButti K."/>
            <person name="Pangilinan J."/>
            <person name="Lipzen A."/>
            <person name="Amirebrahimi M."/>
            <person name="Yan J."/>
            <person name="Adam C."/>
            <person name="Keymanesh K."/>
            <person name="Ng V."/>
            <person name="Louie K."/>
            <person name="Northen T."/>
            <person name="Drula E."/>
            <person name="Henrissat B."/>
            <person name="Hsieh H.M."/>
            <person name="Youens-Clark K."/>
            <person name="Lutzoni F."/>
            <person name="Miadlikowska J."/>
            <person name="Eastwood D.C."/>
            <person name="Hamelin R.C."/>
            <person name="Grigoriev I.V."/>
            <person name="U'Ren J.M."/>
        </authorList>
    </citation>
    <scope>NUCLEOTIDE SEQUENCE [LARGE SCALE GENOMIC DNA]</scope>
    <source>
        <strain evidence="1 2">CBS 119005</strain>
    </source>
</reference>
<organism evidence="1 2">
    <name type="scientific">Hypoxylon rubiginosum</name>
    <dbReference type="NCBI Taxonomy" id="110542"/>
    <lineage>
        <taxon>Eukaryota</taxon>
        <taxon>Fungi</taxon>
        <taxon>Dikarya</taxon>
        <taxon>Ascomycota</taxon>
        <taxon>Pezizomycotina</taxon>
        <taxon>Sordariomycetes</taxon>
        <taxon>Xylariomycetidae</taxon>
        <taxon>Xylariales</taxon>
        <taxon>Hypoxylaceae</taxon>
        <taxon>Hypoxylon</taxon>
    </lineage>
</organism>
<dbReference type="EMBL" id="MU393432">
    <property type="protein sequence ID" value="KAI4869236.1"/>
    <property type="molecule type" value="Genomic_DNA"/>
</dbReference>
<name>A0ACB9ZCF9_9PEZI</name>